<keyword evidence="1" id="KW-0812">Transmembrane</keyword>
<evidence type="ECO:0000256" key="1">
    <source>
        <dbReference type="SAM" id="Phobius"/>
    </source>
</evidence>
<feature type="transmembrane region" description="Helical" evidence="1">
    <location>
        <begin position="12"/>
        <end position="33"/>
    </location>
</feature>
<feature type="transmembrane region" description="Helical" evidence="1">
    <location>
        <begin position="82"/>
        <end position="103"/>
    </location>
</feature>
<dbReference type="AlphaFoldDB" id="A0A919K3U9"/>
<dbReference type="RefSeq" id="WP_203785317.1">
    <property type="nucleotide sequence ID" value="NZ_BOMV01000061.1"/>
</dbReference>
<proteinExistence type="predicted"/>
<comment type="caution">
    <text evidence="3">The sequence shown here is derived from an EMBL/GenBank/DDBJ whole genome shotgun (WGS) entry which is preliminary data.</text>
</comment>
<evidence type="ECO:0000259" key="2">
    <source>
        <dbReference type="Pfam" id="PF09990"/>
    </source>
</evidence>
<reference evidence="3" key="1">
    <citation type="submission" date="2021-01" db="EMBL/GenBank/DDBJ databases">
        <title>Whole genome shotgun sequence of Actinoplanes rishiriensis NBRC 108556.</title>
        <authorList>
            <person name="Komaki H."/>
            <person name="Tamura T."/>
        </authorList>
    </citation>
    <scope>NUCLEOTIDE SEQUENCE</scope>
    <source>
        <strain evidence="3">NBRC 108556</strain>
    </source>
</reference>
<protein>
    <recommendedName>
        <fullName evidence="2">DUF2231 domain-containing protein</fullName>
    </recommendedName>
</protein>
<gene>
    <name evidence="3" type="ORF">Ari01nite_57490</name>
</gene>
<keyword evidence="1" id="KW-1133">Transmembrane helix</keyword>
<keyword evidence="4" id="KW-1185">Reference proteome</keyword>
<accession>A0A919K3U9</accession>
<sequence>MESRLSIAGQAVQPILVMFPLGLFAMAVIFDVADLLGGFSLLGTLGYWNVVAGLVGGTLALLAGAIDLAFVRRPTARRIGVLRILLNMGVLVLFAVILMVRVGDPARGVGVGLFLLEVVAVGVSGFGLWFSGELANGRTPAFAKAAASNRGY</sequence>
<evidence type="ECO:0000313" key="4">
    <source>
        <dbReference type="Proteomes" id="UP000636960"/>
    </source>
</evidence>
<feature type="transmembrane region" description="Helical" evidence="1">
    <location>
        <begin position="45"/>
        <end position="70"/>
    </location>
</feature>
<feature type="transmembrane region" description="Helical" evidence="1">
    <location>
        <begin position="109"/>
        <end position="130"/>
    </location>
</feature>
<dbReference type="EMBL" id="BOMV01000061">
    <property type="protein sequence ID" value="GIE98284.1"/>
    <property type="molecule type" value="Genomic_DNA"/>
</dbReference>
<feature type="domain" description="DUF2231" evidence="2">
    <location>
        <begin position="12"/>
        <end position="135"/>
    </location>
</feature>
<organism evidence="3 4">
    <name type="scientific">Paractinoplanes rishiriensis</name>
    <dbReference type="NCBI Taxonomy" id="1050105"/>
    <lineage>
        <taxon>Bacteria</taxon>
        <taxon>Bacillati</taxon>
        <taxon>Actinomycetota</taxon>
        <taxon>Actinomycetes</taxon>
        <taxon>Micromonosporales</taxon>
        <taxon>Micromonosporaceae</taxon>
        <taxon>Paractinoplanes</taxon>
    </lineage>
</organism>
<dbReference type="Proteomes" id="UP000636960">
    <property type="component" value="Unassembled WGS sequence"/>
</dbReference>
<keyword evidence="1" id="KW-0472">Membrane</keyword>
<evidence type="ECO:0000313" key="3">
    <source>
        <dbReference type="EMBL" id="GIE98284.1"/>
    </source>
</evidence>
<name>A0A919K3U9_9ACTN</name>
<dbReference type="InterPro" id="IPR019251">
    <property type="entry name" value="DUF2231_TM"/>
</dbReference>
<dbReference type="Pfam" id="PF09990">
    <property type="entry name" value="DUF2231"/>
    <property type="match status" value="1"/>
</dbReference>